<evidence type="ECO:0000313" key="3">
    <source>
        <dbReference type="Proteomes" id="UP000713880"/>
    </source>
</evidence>
<reference evidence="2" key="2">
    <citation type="journal article" date="2021" name="Sci. Rep.">
        <title>The distribution of antibiotic resistance genes in chicken gut microbiota commensals.</title>
        <authorList>
            <person name="Juricova H."/>
            <person name="Matiasovicova J."/>
            <person name="Kubasova T."/>
            <person name="Cejkova D."/>
            <person name="Rychlik I."/>
        </authorList>
    </citation>
    <scope>NUCLEOTIDE SEQUENCE</scope>
    <source>
        <strain evidence="2">An420c</strain>
    </source>
</reference>
<keyword evidence="1" id="KW-0472">Membrane</keyword>
<evidence type="ECO:0000313" key="2">
    <source>
        <dbReference type="EMBL" id="MBM6827567.1"/>
    </source>
</evidence>
<dbReference type="Proteomes" id="UP000713880">
    <property type="component" value="Unassembled WGS sequence"/>
</dbReference>
<comment type="caution">
    <text evidence="2">The sequence shown here is derived from an EMBL/GenBank/DDBJ whole genome shotgun (WGS) entry which is preliminary data.</text>
</comment>
<keyword evidence="3" id="KW-1185">Reference proteome</keyword>
<keyword evidence="1" id="KW-1133">Transmembrane helix</keyword>
<name>A0A938X3C7_9CLOT</name>
<dbReference type="EMBL" id="JACJLV010000042">
    <property type="protein sequence ID" value="MBM6827567.1"/>
    <property type="molecule type" value="Genomic_DNA"/>
</dbReference>
<protein>
    <submittedName>
        <fullName evidence="2">Uncharacterized protein</fullName>
    </submittedName>
</protein>
<accession>A0A938X3C7</accession>
<gene>
    <name evidence="2" type="ORF">H6A13_10765</name>
</gene>
<dbReference type="AlphaFoldDB" id="A0A938X3C7"/>
<sequence length="62" mass="7143">MKKKQKLKLRQEKTAAEYNIEAEKTRKNIGICGKQVPMFLCGNLIGYTLIFILVHPEMQFGT</sequence>
<proteinExistence type="predicted"/>
<feature type="transmembrane region" description="Helical" evidence="1">
    <location>
        <begin position="36"/>
        <end position="54"/>
    </location>
</feature>
<reference evidence="2" key="1">
    <citation type="submission" date="2020-08" db="EMBL/GenBank/DDBJ databases">
        <authorList>
            <person name="Cejkova D."/>
            <person name="Kubasova T."/>
            <person name="Jahodarova E."/>
            <person name="Rychlik I."/>
        </authorList>
    </citation>
    <scope>NUCLEOTIDE SEQUENCE</scope>
    <source>
        <strain evidence="2">An420c</strain>
    </source>
</reference>
<organism evidence="2 3">
    <name type="scientific">Mordavella massiliensis</name>
    <dbReference type="NCBI Taxonomy" id="1871024"/>
    <lineage>
        <taxon>Bacteria</taxon>
        <taxon>Bacillati</taxon>
        <taxon>Bacillota</taxon>
        <taxon>Clostridia</taxon>
        <taxon>Eubacteriales</taxon>
        <taxon>Clostridiaceae</taxon>
        <taxon>Mordavella</taxon>
    </lineage>
</organism>
<evidence type="ECO:0000256" key="1">
    <source>
        <dbReference type="SAM" id="Phobius"/>
    </source>
</evidence>
<keyword evidence="1" id="KW-0812">Transmembrane</keyword>